<protein>
    <submittedName>
        <fullName evidence="1">Uncharacterized protein</fullName>
    </submittedName>
</protein>
<dbReference type="AlphaFoldDB" id="A0A0P6WM10"/>
<dbReference type="PATRIC" id="fig|218284.4.peg.1570"/>
<evidence type="ECO:0000313" key="2">
    <source>
        <dbReference type="Proteomes" id="UP000050398"/>
    </source>
</evidence>
<reference evidence="1 2" key="1">
    <citation type="submission" date="2015-08" db="EMBL/GenBank/DDBJ databases">
        <title>Draft Genome Sequence of Bacillus vietnamensis UCD-SED5.</title>
        <authorList>
            <person name="Lee R.D."/>
            <person name="Jospin G."/>
            <person name="Lang J.M."/>
            <person name="Coil D.A."/>
            <person name="Eisen J.A."/>
        </authorList>
    </citation>
    <scope>NUCLEOTIDE SEQUENCE [LARGE SCALE GENOMIC DNA]</scope>
    <source>
        <strain evidence="1 2">UCD-SED5</strain>
    </source>
</reference>
<sequence>MKRRILFFLTGLLLLGGLMFYLFEDKQVYGNDKDSIVKVIHSVEGYENRSIKILEIKDFDDWRVASFLADNSPGYIEFEKDKIGNYRWTLLEVAEDQTFASFNLFDRTLLYVTNDGNEIARMEVEINGQKVQRDFTPNKETVTWAELPLTEEKEYTFRNYKYYDKEGKIISEIE</sequence>
<comment type="caution">
    <text evidence="1">The sequence shown here is derived from an EMBL/GenBank/DDBJ whole genome shotgun (WGS) entry which is preliminary data.</text>
</comment>
<organism evidence="1 2">
    <name type="scientific">Rossellomorea vietnamensis</name>
    <dbReference type="NCBI Taxonomy" id="218284"/>
    <lineage>
        <taxon>Bacteria</taxon>
        <taxon>Bacillati</taxon>
        <taxon>Bacillota</taxon>
        <taxon>Bacilli</taxon>
        <taxon>Bacillales</taxon>
        <taxon>Bacillaceae</taxon>
        <taxon>Rossellomorea</taxon>
    </lineage>
</organism>
<dbReference type="RefSeq" id="WP_060673629.1">
    <property type="nucleotide sequence ID" value="NZ_LIXZ01000015.1"/>
</dbReference>
<gene>
    <name evidence="1" type="ORF">AM506_16800</name>
</gene>
<evidence type="ECO:0000313" key="1">
    <source>
        <dbReference type="EMBL" id="KPL58507.1"/>
    </source>
</evidence>
<proteinExistence type="predicted"/>
<dbReference type="EMBL" id="LIXZ01000015">
    <property type="protein sequence ID" value="KPL58507.1"/>
    <property type="molecule type" value="Genomic_DNA"/>
</dbReference>
<accession>A0A0P6WM10</accession>
<name>A0A0P6WM10_9BACI</name>
<dbReference type="Proteomes" id="UP000050398">
    <property type="component" value="Unassembled WGS sequence"/>
</dbReference>
<dbReference type="OrthoDB" id="2624420at2"/>